<keyword evidence="4" id="KW-1185">Reference proteome</keyword>
<dbReference type="PANTHER" id="PTHR28583">
    <property type="entry name" value="ACID AMIDASE"/>
    <property type="match status" value="1"/>
</dbReference>
<organism evidence="3 4">
    <name type="scientific">Lachnellula hyalina</name>
    <dbReference type="NCBI Taxonomy" id="1316788"/>
    <lineage>
        <taxon>Eukaryota</taxon>
        <taxon>Fungi</taxon>
        <taxon>Dikarya</taxon>
        <taxon>Ascomycota</taxon>
        <taxon>Pezizomycotina</taxon>
        <taxon>Leotiomycetes</taxon>
        <taxon>Helotiales</taxon>
        <taxon>Lachnaceae</taxon>
        <taxon>Lachnellula</taxon>
    </lineage>
</organism>
<dbReference type="AlphaFoldDB" id="A0A8H8R0L6"/>
<dbReference type="RefSeq" id="XP_031004679.1">
    <property type="nucleotide sequence ID" value="XM_031150626.1"/>
</dbReference>
<reference evidence="3 4" key="1">
    <citation type="submission" date="2018-05" db="EMBL/GenBank/DDBJ databases">
        <title>Genome sequencing and assembly of the regulated plant pathogen Lachnellula willkommii and related sister species for the development of diagnostic species identification markers.</title>
        <authorList>
            <person name="Giroux E."/>
            <person name="Bilodeau G."/>
        </authorList>
    </citation>
    <scope>NUCLEOTIDE SEQUENCE [LARGE SCALE GENOMIC DNA]</scope>
    <source>
        <strain evidence="3 4">CBS 185.66</strain>
    </source>
</reference>
<evidence type="ECO:0000256" key="1">
    <source>
        <dbReference type="ARBA" id="ARBA00011891"/>
    </source>
</evidence>
<dbReference type="Pfam" id="PF15508">
    <property type="entry name" value="NAAA-beta"/>
    <property type="match status" value="1"/>
</dbReference>
<dbReference type="Gene3D" id="3.60.60.10">
    <property type="entry name" value="Penicillin V Acylase, Chain A"/>
    <property type="match status" value="1"/>
</dbReference>
<evidence type="ECO:0000259" key="2">
    <source>
        <dbReference type="Pfam" id="PF15508"/>
    </source>
</evidence>
<dbReference type="InterPro" id="IPR029130">
    <property type="entry name" value="Acid_ceramidase_N"/>
</dbReference>
<name>A0A8H8R0L6_9HELO</name>
<sequence length="399" mass="44758">MTPVTPQNEPIPTYRIDLSLAPSERYKSMATDLAPKMRAITPLFDEVLSTFIVWRPLRLFVEFLASIFLRRVYSSEETAELKGISRTSGVSLYTLVALNVLLDSLLGCTSGGVLVKGGRKRMRGGQGRGQENDRMMHFRTLDWEMEGLRSVIVVLEFLRSGSEAPEEVIARTITYAGFVGVLTGVRKNLSLSLNFRPNHNCSTRSLRIHQILVLFGFRPSIASILRSTILPSWPGHGIPPLSDSTLTLSSQCTAPCYMILSDAMRTTVIEKDILDAKIRTSSSFVVQTNHDTSQHGKIPVPDLEAWVEESEERMGCVQKKWNALQRRHERKQAAGKTGEDEQPMVREETLKGWVRAYPIMNECSHFGAIMAPETGTIRFLERGSEKFFEESGESEENTS</sequence>
<dbReference type="Proteomes" id="UP000431533">
    <property type="component" value="Unassembled WGS sequence"/>
</dbReference>
<protein>
    <recommendedName>
        <fullName evidence="1">ceramidase</fullName>
        <ecNumber evidence="1">3.5.1.23</ecNumber>
    </recommendedName>
</protein>
<accession>A0A8H8R0L6</accession>
<dbReference type="OrthoDB" id="5273684at2759"/>
<proteinExistence type="predicted"/>
<dbReference type="GeneID" id="41985880"/>
<dbReference type="EC" id="3.5.1.23" evidence="1"/>
<evidence type="ECO:0000313" key="4">
    <source>
        <dbReference type="Proteomes" id="UP000431533"/>
    </source>
</evidence>
<comment type="caution">
    <text evidence="3">The sequence shown here is derived from an EMBL/GenBank/DDBJ whole genome shotgun (WGS) entry which is preliminary data.</text>
</comment>
<dbReference type="PANTHER" id="PTHR28583:SF1">
    <property type="entry name" value="ACID CERAMIDASE"/>
    <property type="match status" value="1"/>
</dbReference>
<gene>
    <name evidence="3" type="primary">ASAH1</name>
    <name evidence="3" type="ORF">LHYA1_G005682</name>
</gene>
<dbReference type="GO" id="GO:0017040">
    <property type="term" value="F:N-acylsphingosine amidohydrolase activity"/>
    <property type="evidence" value="ECO:0007669"/>
    <property type="project" value="UniProtKB-EC"/>
</dbReference>
<dbReference type="EMBL" id="QGMH01000083">
    <property type="protein sequence ID" value="TVY25891.1"/>
    <property type="molecule type" value="Genomic_DNA"/>
</dbReference>
<feature type="domain" description="Acid ceramidase N-terminal" evidence="2">
    <location>
        <begin position="10"/>
        <end position="71"/>
    </location>
</feature>
<evidence type="ECO:0000313" key="3">
    <source>
        <dbReference type="EMBL" id="TVY25891.1"/>
    </source>
</evidence>